<keyword evidence="5" id="KW-1185">Reference proteome</keyword>
<evidence type="ECO:0000259" key="3">
    <source>
        <dbReference type="Pfam" id="PF18915"/>
    </source>
</evidence>
<reference evidence="4 5" key="1">
    <citation type="submission" date="2020-07" db="EMBL/GenBank/DDBJ databases">
        <title>Sequencing the genomes of 1000 actinobacteria strains.</title>
        <authorList>
            <person name="Klenk H.-P."/>
        </authorList>
    </citation>
    <scope>NUCLEOTIDE SEQUENCE [LARGE SCALE GENOMIC DNA]</scope>
    <source>
        <strain evidence="4 5">DSM 18448</strain>
    </source>
</reference>
<feature type="compositionally biased region" description="Low complexity" evidence="1">
    <location>
        <begin position="263"/>
        <end position="278"/>
    </location>
</feature>
<dbReference type="Proteomes" id="UP000579605">
    <property type="component" value="Unassembled WGS sequence"/>
</dbReference>
<sequence>MTSLLASRRRAEVFARLVDGTGRSTDPTLRDLHSVTIRLRPSAIEPSEEFRTALRERLVVAAAARASAEGGAGDGRTGGAGSRAHRSDRPGAATPRRSRILAVAAAVVLAGGVAGTAAAARDAQPGGMFYPIKIGLERTQVAVASGQESRGREYLTQASTRLAEVGRMAGGAPLRDTDTERADLARATLDQMSADTRRGADLLLRAHQTDGSTAPVVAIREFAADARPHLRELRPLLPQGLSGSYARAAAAVADADRRARAACPTCGTTTTDPDAPARPASPRPTPTSGPTDRPNSGPVPPTPGPARPTSGPGPVPTNPGPGGPQPTRTADPLPLPLPTLTLPRPGPHGPGTPDPKPTTPGPTGTPKSPPPPELPLPLPLPTLPLPLPLPLPH</sequence>
<evidence type="ECO:0000313" key="4">
    <source>
        <dbReference type="EMBL" id="NYH92614.1"/>
    </source>
</evidence>
<feature type="compositionally biased region" description="Pro residues" evidence="1">
    <location>
        <begin position="367"/>
        <end position="393"/>
    </location>
</feature>
<dbReference type="InterPro" id="IPR043725">
    <property type="entry name" value="DUF5667"/>
</dbReference>
<feature type="region of interest" description="Disordered" evidence="1">
    <location>
        <begin position="69"/>
        <end position="96"/>
    </location>
</feature>
<gene>
    <name evidence="4" type="ORF">F4554_005252</name>
</gene>
<organism evidence="4 5">
    <name type="scientific">Actinopolymorpha rutila</name>
    <dbReference type="NCBI Taxonomy" id="446787"/>
    <lineage>
        <taxon>Bacteria</taxon>
        <taxon>Bacillati</taxon>
        <taxon>Actinomycetota</taxon>
        <taxon>Actinomycetes</taxon>
        <taxon>Propionibacteriales</taxon>
        <taxon>Actinopolymorphaceae</taxon>
        <taxon>Actinopolymorpha</taxon>
    </lineage>
</organism>
<dbReference type="AlphaFoldDB" id="A0A852ZI40"/>
<comment type="caution">
    <text evidence="4">The sequence shown here is derived from an EMBL/GenBank/DDBJ whole genome shotgun (WGS) entry which is preliminary data.</text>
</comment>
<evidence type="ECO:0000256" key="1">
    <source>
        <dbReference type="SAM" id="MobiDB-lite"/>
    </source>
</evidence>
<feature type="compositionally biased region" description="Low complexity" evidence="1">
    <location>
        <begin position="325"/>
        <end position="343"/>
    </location>
</feature>
<dbReference type="RefSeq" id="WP_179790013.1">
    <property type="nucleotide sequence ID" value="NZ_BAAARR010000021.1"/>
</dbReference>
<accession>A0A852ZI40</accession>
<name>A0A852ZI40_9ACTN</name>
<dbReference type="PRINTS" id="PR01217">
    <property type="entry name" value="PRICHEXTENSN"/>
</dbReference>
<evidence type="ECO:0000313" key="5">
    <source>
        <dbReference type="Proteomes" id="UP000579605"/>
    </source>
</evidence>
<feature type="compositionally biased region" description="Gly residues" evidence="1">
    <location>
        <begin position="70"/>
        <end position="81"/>
    </location>
</feature>
<dbReference type="EMBL" id="JACBZH010000001">
    <property type="protein sequence ID" value="NYH92614.1"/>
    <property type="molecule type" value="Genomic_DNA"/>
</dbReference>
<feature type="transmembrane region" description="Helical" evidence="2">
    <location>
        <begin position="100"/>
        <end position="120"/>
    </location>
</feature>
<feature type="compositionally biased region" description="Pro residues" evidence="1">
    <location>
        <begin position="344"/>
        <end position="360"/>
    </location>
</feature>
<keyword evidence="2" id="KW-1133">Transmembrane helix</keyword>
<protein>
    <recommendedName>
        <fullName evidence="3">DUF5667 domain-containing protein</fullName>
    </recommendedName>
</protein>
<dbReference type="Pfam" id="PF18915">
    <property type="entry name" value="DUF5667"/>
    <property type="match status" value="1"/>
</dbReference>
<keyword evidence="2" id="KW-0812">Transmembrane</keyword>
<feature type="region of interest" description="Disordered" evidence="1">
    <location>
        <begin position="263"/>
        <end position="393"/>
    </location>
</feature>
<proteinExistence type="predicted"/>
<feature type="compositionally biased region" description="Pro residues" evidence="1">
    <location>
        <begin position="297"/>
        <end position="324"/>
    </location>
</feature>
<feature type="domain" description="DUF5667" evidence="3">
    <location>
        <begin position="124"/>
        <end position="170"/>
    </location>
</feature>
<evidence type="ECO:0000256" key="2">
    <source>
        <dbReference type="SAM" id="Phobius"/>
    </source>
</evidence>
<keyword evidence="2" id="KW-0472">Membrane</keyword>